<evidence type="ECO:0000313" key="7">
    <source>
        <dbReference type="Proteomes" id="UP000241890"/>
    </source>
</evidence>
<dbReference type="PANTHER" id="PTHR13479">
    <property type="entry name" value="30S RIBOSOMAL PROTEIN S18"/>
    <property type="match status" value="1"/>
</dbReference>
<dbReference type="EMBL" id="BEYU01000076">
    <property type="protein sequence ID" value="GBG30456.1"/>
    <property type="molecule type" value="Genomic_DNA"/>
</dbReference>
<keyword evidence="3 4" id="KW-0687">Ribonucleoprotein</keyword>
<comment type="caution">
    <text evidence="6">The sequence shown here is derived from an EMBL/GenBank/DDBJ whole genome shotgun (WGS) entry which is preliminary data.</text>
</comment>
<dbReference type="PANTHER" id="PTHR13479:SF40">
    <property type="entry name" value="SMALL RIBOSOMAL SUBUNIT PROTEIN BS18M"/>
    <property type="match status" value="1"/>
</dbReference>
<evidence type="ECO:0000256" key="4">
    <source>
        <dbReference type="RuleBase" id="RU003910"/>
    </source>
</evidence>
<sequence length="298" mass="32967">MILLKVDGSSKSRLPKFMTTLQSTARAAQLRLSLMHAVPARSATAFFSTSTPSTPGGDKGGEDGGSGNKGDDKQQKAANSFEMDAVSEDDLLNSFSGNLVRKGFVPVDEERVREVMGKPPREGSSGRSPVPAPRADTRPLSTPADIKELFVERLQRSEFKPGSTFDPVSFMEGRDNMQNVSNRRFAARTPRPARLERTGQEIHFTNLWFLSRFMSPMGKILPRYKTGLSKKKQRNIGRAIRRARQMGLMSYFHRYVPGILERTEGEAEPTQLAPPTPPSRNNNTGGNGNGGRSSRRKR</sequence>
<dbReference type="InParanoid" id="A0A2R5GHT6"/>
<evidence type="ECO:0000256" key="1">
    <source>
        <dbReference type="ARBA" id="ARBA00005589"/>
    </source>
</evidence>
<dbReference type="Proteomes" id="UP000241890">
    <property type="component" value="Unassembled WGS sequence"/>
</dbReference>
<evidence type="ECO:0000313" key="6">
    <source>
        <dbReference type="EMBL" id="GBG30456.1"/>
    </source>
</evidence>
<dbReference type="OrthoDB" id="21463at2759"/>
<name>A0A2R5GHT6_9STRA</name>
<dbReference type="GO" id="GO:0032543">
    <property type="term" value="P:mitochondrial translation"/>
    <property type="evidence" value="ECO:0007669"/>
    <property type="project" value="TreeGrafter"/>
</dbReference>
<comment type="similarity">
    <text evidence="1 4">Belongs to the bacterial ribosomal protein bS18 family.</text>
</comment>
<dbReference type="GO" id="GO:0005763">
    <property type="term" value="C:mitochondrial small ribosomal subunit"/>
    <property type="evidence" value="ECO:0007669"/>
    <property type="project" value="TreeGrafter"/>
</dbReference>
<feature type="compositionally biased region" description="Basic and acidic residues" evidence="5">
    <location>
        <begin position="111"/>
        <end position="121"/>
    </location>
</feature>
<evidence type="ECO:0000256" key="5">
    <source>
        <dbReference type="SAM" id="MobiDB-lite"/>
    </source>
</evidence>
<feature type="region of interest" description="Disordered" evidence="5">
    <location>
        <begin position="111"/>
        <end position="140"/>
    </location>
</feature>
<organism evidence="6 7">
    <name type="scientific">Hondaea fermentalgiana</name>
    <dbReference type="NCBI Taxonomy" id="2315210"/>
    <lineage>
        <taxon>Eukaryota</taxon>
        <taxon>Sar</taxon>
        <taxon>Stramenopiles</taxon>
        <taxon>Bigyra</taxon>
        <taxon>Labyrinthulomycetes</taxon>
        <taxon>Thraustochytrida</taxon>
        <taxon>Thraustochytriidae</taxon>
        <taxon>Hondaea</taxon>
    </lineage>
</organism>
<dbReference type="GO" id="GO:0070181">
    <property type="term" value="F:small ribosomal subunit rRNA binding"/>
    <property type="evidence" value="ECO:0007669"/>
    <property type="project" value="TreeGrafter"/>
</dbReference>
<dbReference type="PRINTS" id="PR00974">
    <property type="entry name" value="RIBOSOMALS18"/>
</dbReference>
<dbReference type="Gene3D" id="4.10.640.10">
    <property type="entry name" value="Ribosomal protein S18"/>
    <property type="match status" value="1"/>
</dbReference>
<dbReference type="InterPro" id="IPR001648">
    <property type="entry name" value="Ribosomal_bS18"/>
</dbReference>
<feature type="region of interest" description="Disordered" evidence="5">
    <location>
        <begin position="46"/>
        <end position="79"/>
    </location>
</feature>
<evidence type="ECO:0000256" key="3">
    <source>
        <dbReference type="ARBA" id="ARBA00023274"/>
    </source>
</evidence>
<evidence type="ECO:0000256" key="2">
    <source>
        <dbReference type="ARBA" id="ARBA00022980"/>
    </source>
</evidence>
<feature type="region of interest" description="Disordered" evidence="5">
    <location>
        <begin position="263"/>
        <end position="298"/>
    </location>
</feature>
<keyword evidence="7" id="KW-1185">Reference proteome</keyword>
<reference evidence="6 7" key="1">
    <citation type="submission" date="2017-12" db="EMBL/GenBank/DDBJ databases">
        <title>Sequencing, de novo assembly and annotation of complete genome of a new Thraustochytrid species, strain FCC1311.</title>
        <authorList>
            <person name="Sedici K."/>
            <person name="Godart F."/>
            <person name="Aiese Cigliano R."/>
            <person name="Sanseverino W."/>
            <person name="Barakat M."/>
            <person name="Ortet P."/>
            <person name="Marechal E."/>
            <person name="Cagnac O."/>
            <person name="Amato A."/>
        </authorList>
    </citation>
    <scope>NUCLEOTIDE SEQUENCE [LARGE SCALE GENOMIC DNA]</scope>
</reference>
<proteinExistence type="inferred from homology"/>
<keyword evidence="2 4" id="KW-0689">Ribosomal protein</keyword>
<accession>A0A2R5GHT6</accession>
<dbReference type="Pfam" id="PF01084">
    <property type="entry name" value="Ribosomal_S18"/>
    <property type="match status" value="1"/>
</dbReference>
<dbReference type="SUPFAM" id="SSF46911">
    <property type="entry name" value="Ribosomal protein S18"/>
    <property type="match status" value="1"/>
</dbReference>
<gene>
    <name evidence="6" type="ORF">FCC1311_066752</name>
</gene>
<feature type="compositionally biased region" description="Low complexity" evidence="5">
    <location>
        <begin position="46"/>
        <end position="56"/>
    </location>
</feature>
<protein>
    <submittedName>
        <fullName evidence="6">30S ribosomal protein S18, chloroplastic</fullName>
    </submittedName>
</protein>
<dbReference type="GO" id="GO:0003735">
    <property type="term" value="F:structural constituent of ribosome"/>
    <property type="evidence" value="ECO:0007669"/>
    <property type="project" value="InterPro"/>
</dbReference>
<dbReference type="NCBIfam" id="TIGR00165">
    <property type="entry name" value="S18"/>
    <property type="match status" value="1"/>
</dbReference>
<dbReference type="AlphaFoldDB" id="A0A2R5GHT6"/>
<dbReference type="InterPro" id="IPR036870">
    <property type="entry name" value="Ribosomal_bS18_sf"/>
</dbReference>